<dbReference type="GO" id="GO:0032259">
    <property type="term" value="P:methylation"/>
    <property type="evidence" value="ECO:0007669"/>
    <property type="project" value="UniProtKB-KW"/>
</dbReference>
<evidence type="ECO:0000256" key="1">
    <source>
        <dbReference type="ARBA" id="ARBA00022603"/>
    </source>
</evidence>
<dbReference type="PANTHER" id="PTHR47816:SF4">
    <property type="entry name" value="RIBOSOMAL RNA SMALL SUBUNIT METHYLTRANSFERASE C"/>
    <property type="match status" value="1"/>
</dbReference>
<evidence type="ECO:0000256" key="2">
    <source>
        <dbReference type="ARBA" id="ARBA00022679"/>
    </source>
</evidence>
<feature type="domain" description="Methyltransferase small" evidence="3">
    <location>
        <begin position="25"/>
        <end position="188"/>
    </location>
</feature>
<dbReference type="OrthoDB" id="4668at2157"/>
<reference evidence="4 5" key="1">
    <citation type="submission" date="2013-11" db="EMBL/GenBank/DDBJ databases">
        <title>Comparative genomics of Ignicoccus.</title>
        <authorList>
            <person name="Podar M."/>
        </authorList>
    </citation>
    <scope>NUCLEOTIDE SEQUENCE [LARGE SCALE GENOMIC DNA]</scope>
    <source>
        <strain evidence="4 5">DSM 13165</strain>
    </source>
</reference>
<organism evidence="4 5">
    <name type="scientific">Ignicoccus islandicus DSM 13165</name>
    <dbReference type="NCBI Taxonomy" id="940295"/>
    <lineage>
        <taxon>Archaea</taxon>
        <taxon>Thermoproteota</taxon>
        <taxon>Thermoprotei</taxon>
        <taxon>Desulfurococcales</taxon>
        <taxon>Desulfurococcaceae</taxon>
        <taxon>Ignicoccus</taxon>
    </lineage>
</organism>
<gene>
    <name evidence="4" type="ORF">EYM_01445</name>
</gene>
<keyword evidence="2 4" id="KW-0808">Transferase</keyword>
<sequence>MHYYKKGKGGRPIEIVLEARGVRLVLTTPPGLFSSSQIDLGTRLLIEWMEIPDKGKLLDIGCGYGPIGLFAKAFNPQLDVYMVDVNPQAVKASRRNAERNGLEVTVLQGNLYEPTDALGLREFSTIVSNPPLAAGKEVVESVIRGAPERLAKGGSLQMVFAKGGERAEELFKELFREVEVKRKKGYALVRGYL</sequence>
<dbReference type="InterPro" id="IPR029063">
    <property type="entry name" value="SAM-dependent_MTases_sf"/>
</dbReference>
<proteinExistence type="predicted"/>
<evidence type="ECO:0000259" key="3">
    <source>
        <dbReference type="Pfam" id="PF05175"/>
    </source>
</evidence>
<accession>A0A0U2U5M7</accession>
<dbReference type="RefSeq" id="WP_075049335.1">
    <property type="nucleotide sequence ID" value="NZ_CP006867.1"/>
</dbReference>
<evidence type="ECO:0000313" key="4">
    <source>
        <dbReference type="EMBL" id="ALU11476.1"/>
    </source>
</evidence>
<dbReference type="Gene3D" id="3.40.50.150">
    <property type="entry name" value="Vaccinia Virus protein VP39"/>
    <property type="match status" value="1"/>
</dbReference>
<dbReference type="KEGG" id="iis:EYM_01445"/>
<dbReference type="Pfam" id="PF05175">
    <property type="entry name" value="MTS"/>
    <property type="match status" value="1"/>
</dbReference>
<dbReference type="STRING" id="940295.EYM_01445"/>
<dbReference type="SUPFAM" id="SSF53335">
    <property type="entry name" value="S-adenosyl-L-methionine-dependent methyltransferases"/>
    <property type="match status" value="1"/>
</dbReference>
<dbReference type="EMBL" id="CP006867">
    <property type="protein sequence ID" value="ALU11476.1"/>
    <property type="molecule type" value="Genomic_DNA"/>
</dbReference>
<dbReference type="GO" id="GO:0008757">
    <property type="term" value="F:S-adenosylmethionine-dependent methyltransferase activity"/>
    <property type="evidence" value="ECO:0007669"/>
    <property type="project" value="InterPro"/>
</dbReference>
<evidence type="ECO:0000313" key="5">
    <source>
        <dbReference type="Proteomes" id="UP000060778"/>
    </source>
</evidence>
<protein>
    <submittedName>
        <fullName evidence="4">Methyltransferase</fullName>
    </submittedName>
</protein>
<dbReference type="AlphaFoldDB" id="A0A0U2U5M7"/>
<dbReference type="GeneID" id="30679699"/>
<dbReference type="Proteomes" id="UP000060778">
    <property type="component" value="Chromosome"/>
</dbReference>
<name>A0A0U2U5M7_9CREN</name>
<keyword evidence="1 4" id="KW-0489">Methyltransferase</keyword>
<dbReference type="PANTHER" id="PTHR47816">
    <property type="entry name" value="RIBOSOMAL RNA SMALL SUBUNIT METHYLTRANSFERASE C"/>
    <property type="match status" value="1"/>
</dbReference>
<dbReference type="InterPro" id="IPR007848">
    <property type="entry name" value="Small_mtfrase_dom"/>
</dbReference>
<dbReference type="InterPro" id="IPR046977">
    <property type="entry name" value="RsmC/RlmG"/>
</dbReference>
<keyword evidence="5" id="KW-1185">Reference proteome</keyword>
<dbReference type="CDD" id="cd02440">
    <property type="entry name" value="AdoMet_MTases"/>
    <property type="match status" value="1"/>
</dbReference>